<feature type="transmembrane region" description="Helical" evidence="5">
    <location>
        <begin position="340"/>
        <end position="367"/>
    </location>
</feature>
<feature type="transmembrane region" description="Helical" evidence="5">
    <location>
        <begin position="242"/>
        <end position="259"/>
    </location>
</feature>
<name>A0ABQ3G9D9_9BURK</name>
<dbReference type="InterPro" id="IPR051533">
    <property type="entry name" value="WaaL-like"/>
</dbReference>
<gene>
    <name evidence="7" type="ORF">GCM10007320_54680</name>
</gene>
<proteinExistence type="predicted"/>
<accession>A0ABQ3G9D9</accession>
<feature type="domain" description="O-antigen ligase-related" evidence="6">
    <location>
        <begin position="203"/>
        <end position="355"/>
    </location>
</feature>
<feature type="transmembrane region" description="Helical" evidence="5">
    <location>
        <begin position="68"/>
        <end position="91"/>
    </location>
</feature>
<reference evidence="8" key="1">
    <citation type="journal article" date="2019" name="Int. J. Syst. Evol. Microbiol.">
        <title>The Global Catalogue of Microorganisms (GCM) 10K type strain sequencing project: providing services to taxonomists for standard genome sequencing and annotation.</title>
        <authorList>
            <consortium name="The Broad Institute Genomics Platform"/>
            <consortium name="The Broad Institute Genome Sequencing Center for Infectious Disease"/>
            <person name="Wu L."/>
            <person name="Ma J."/>
        </authorList>
    </citation>
    <scope>NUCLEOTIDE SEQUENCE [LARGE SCALE GENOMIC DNA]</scope>
    <source>
        <strain evidence="8">KCTC 23314</strain>
    </source>
</reference>
<feature type="transmembrane region" description="Helical" evidence="5">
    <location>
        <begin position="402"/>
        <end position="422"/>
    </location>
</feature>
<dbReference type="PROSITE" id="PS51257">
    <property type="entry name" value="PROKAR_LIPOPROTEIN"/>
    <property type="match status" value="1"/>
</dbReference>
<sequence>MRVSNATMPLPGPLLGLAACATALLPASTLVLRGSANRLLFLLLVLALVGALWRWRRASAPLPGGVRWWPICVGLALPLVAAGLSTLAVALREPQVLQDLKELDTPLRLALLAPILWLLRQVPARWLKLFEWGCVAGAVAAAVILTHRFAVSEEIRPNQILFTNLLPFSGIAMLLGLFSLISIGWSDPATRAGRAAVVAKMIGAIAGLYVLLLSGARGSWLALALLMPLLYWLAPLRSRTKLAGIGLLLATLVLAYHFSGHVRERIDSAYTEVIEYRAGHGLDSSVGNRLQLWTAAWVVFQSNPILGVSRQHYGQAMVEMARKGWITPTATGYRHSHNEFLFNLATLGIVGGVAILAVWLVPAWYFFKAMRHGAKDQRIAGLMGLLLALGFLGVGLTEVMFATSMVAAFYCVMTALLLALAYPPHGGIAAGGAGRAP</sequence>
<evidence type="ECO:0000256" key="3">
    <source>
        <dbReference type="ARBA" id="ARBA00022989"/>
    </source>
</evidence>
<dbReference type="EMBL" id="BMYK01000027">
    <property type="protein sequence ID" value="GHC98720.1"/>
    <property type="molecule type" value="Genomic_DNA"/>
</dbReference>
<keyword evidence="2 5" id="KW-0812">Transmembrane</keyword>
<dbReference type="Pfam" id="PF04932">
    <property type="entry name" value="Wzy_C"/>
    <property type="match status" value="1"/>
</dbReference>
<dbReference type="InterPro" id="IPR007016">
    <property type="entry name" value="O-antigen_ligase-rel_domated"/>
</dbReference>
<evidence type="ECO:0000256" key="4">
    <source>
        <dbReference type="ARBA" id="ARBA00023136"/>
    </source>
</evidence>
<keyword evidence="4 5" id="KW-0472">Membrane</keyword>
<feature type="transmembrane region" description="Helical" evidence="5">
    <location>
        <begin position="126"/>
        <end position="145"/>
    </location>
</feature>
<keyword evidence="8" id="KW-1185">Reference proteome</keyword>
<evidence type="ECO:0000313" key="7">
    <source>
        <dbReference type="EMBL" id="GHC98720.1"/>
    </source>
</evidence>
<comment type="caution">
    <text evidence="7">The sequence shown here is derived from an EMBL/GenBank/DDBJ whole genome shotgun (WGS) entry which is preliminary data.</text>
</comment>
<organism evidence="7 8">
    <name type="scientific">Pseudorhodoferax aquiterrae</name>
    <dbReference type="NCBI Taxonomy" id="747304"/>
    <lineage>
        <taxon>Bacteria</taxon>
        <taxon>Pseudomonadati</taxon>
        <taxon>Pseudomonadota</taxon>
        <taxon>Betaproteobacteria</taxon>
        <taxon>Burkholderiales</taxon>
        <taxon>Comamonadaceae</taxon>
    </lineage>
</organism>
<feature type="transmembrane region" description="Helical" evidence="5">
    <location>
        <begin position="379"/>
        <end position="396"/>
    </location>
</feature>
<keyword evidence="3 5" id="KW-1133">Transmembrane helix</keyword>
<evidence type="ECO:0000256" key="2">
    <source>
        <dbReference type="ARBA" id="ARBA00022692"/>
    </source>
</evidence>
<feature type="transmembrane region" description="Helical" evidence="5">
    <location>
        <begin position="39"/>
        <end position="56"/>
    </location>
</feature>
<feature type="transmembrane region" description="Helical" evidence="5">
    <location>
        <begin position="218"/>
        <end position="235"/>
    </location>
</feature>
<feature type="transmembrane region" description="Helical" evidence="5">
    <location>
        <begin position="192"/>
        <end position="212"/>
    </location>
</feature>
<protein>
    <recommendedName>
        <fullName evidence="6">O-antigen ligase-related domain-containing protein</fullName>
    </recommendedName>
</protein>
<evidence type="ECO:0000259" key="6">
    <source>
        <dbReference type="Pfam" id="PF04932"/>
    </source>
</evidence>
<comment type="subcellular location">
    <subcellularLocation>
        <location evidence="1">Membrane</location>
        <topology evidence="1">Multi-pass membrane protein</topology>
    </subcellularLocation>
</comment>
<feature type="transmembrane region" description="Helical" evidence="5">
    <location>
        <begin position="165"/>
        <end position="185"/>
    </location>
</feature>
<dbReference type="Proteomes" id="UP000626210">
    <property type="component" value="Unassembled WGS sequence"/>
</dbReference>
<evidence type="ECO:0000256" key="5">
    <source>
        <dbReference type="SAM" id="Phobius"/>
    </source>
</evidence>
<evidence type="ECO:0000256" key="1">
    <source>
        <dbReference type="ARBA" id="ARBA00004141"/>
    </source>
</evidence>
<dbReference type="PANTHER" id="PTHR37422">
    <property type="entry name" value="TEICHURONIC ACID BIOSYNTHESIS PROTEIN TUAE"/>
    <property type="match status" value="1"/>
</dbReference>
<dbReference type="PANTHER" id="PTHR37422:SF23">
    <property type="entry name" value="TEICHURONIC ACID BIOSYNTHESIS PROTEIN TUAE"/>
    <property type="match status" value="1"/>
</dbReference>
<evidence type="ECO:0000313" key="8">
    <source>
        <dbReference type="Proteomes" id="UP000626210"/>
    </source>
</evidence>